<keyword evidence="5" id="KW-0460">Magnesium</keyword>
<keyword evidence="4" id="KW-0479">Metal-binding</keyword>
<keyword evidence="9" id="KW-1185">Reference proteome</keyword>
<evidence type="ECO:0000313" key="8">
    <source>
        <dbReference type="EMBL" id="ABC77664.1"/>
    </source>
</evidence>
<dbReference type="PROSITE" id="PS00723">
    <property type="entry name" value="POLYPRENYL_SYNTHASE_1"/>
    <property type="match status" value="1"/>
</dbReference>
<dbReference type="Pfam" id="PF00348">
    <property type="entry name" value="polyprenyl_synt"/>
    <property type="match status" value="1"/>
</dbReference>
<dbReference type="EC" id="2.5.1.1" evidence="8"/>
<protein>
    <submittedName>
        <fullName evidence="8">Dimethylallyltransferase / geranyltranstransferase / geranylgeranyl pyrophosphate synthetase</fullName>
        <ecNumber evidence="8">2.5.1.1</ecNumber>
        <ecNumber evidence="8">2.5.1.10</ecNumber>
        <ecNumber evidence="8">2.5.1.29</ecNumber>
    </submittedName>
</protein>
<dbReference type="eggNOG" id="COG0142">
    <property type="taxonomic scope" value="Bacteria"/>
</dbReference>
<dbReference type="EC" id="2.5.1.10" evidence="8"/>
<keyword evidence="6" id="KW-0414">Isoprene biosynthesis</keyword>
<comment type="cofactor">
    <cofactor evidence="1">
        <name>Mg(2+)</name>
        <dbReference type="ChEBI" id="CHEBI:18420"/>
    </cofactor>
</comment>
<evidence type="ECO:0000256" key="7">
    <source>
        <dbReference type="RuleBase" id="RU004466"/>
    </source>
</evidence>
<evidence type="ECO:0000256" key="5">
    <source>
        <dbReference type="ARBA" id="ARBA00022842"/>
    </source>
</evidence>
<dbReference type="GO" id="GO:0004337">
    <property type="term" value="F:(2E,6E)-farnesyl diphosphate synthase activity"/>
    <property type="evidence" value="ECO:0007669"/>
    <property type="project" value="UniProtKB-EC"/>
</dbReference>
<gene>
    <name evidence="8" type="ORF">SYN_02457</name>
</gene>
<dbReference type="STRING" id="56780.SYN_02457"/>
<dbReference type="HOGENOM" id="CLU_014015_0_0_7"/>
<dbReference type="SUPFAM" id="SSF48576">
    <property type="entry name" value="Terpenoid synthases"/>
    <property type="match status" value="1"/>
</dbReference>
<evidence type="ECO:0000256" key="2">
    <source>
        <dbReference type="ARBA" id="ARBA00006706"/>
    </source>
</evidence>
<dbReference type="SFLD" id="SFLDG01017">
    <property type="entry name" value="Polyprenyl_Transferase_Like"/>
    <property type="match status" value="1"/>
</dbReference>
<reference evidence="8 9" key="1">
    <citation type="journal article" date="2007" name="Proc. Natl. Acad. Sci. U.S.A.">
        <title>The genome of Syntrophus aciditrophicus: life at the thermodynamic limit of microbial growth.</title>
        <authorList>
            <person name="McInerney M.J."/>
            <person name="Rohlin L."/>
            <person name="Mouttaki H."/>
            <person name="Kim U."/>
            <person name="Krupp R.S."/>
            <person name="Rios-Hernandez L."/>
            <person name="Sieber J."/>
            <person name="Struchtemeyer C.G."/>
            <person name="Bhattacharyya A."/>
            <person name="Campbell J.W."/>
            <person name="Gunsalus R.P."/>
        </authorList>
    </citation>
    <scope>NUCLEOTIDE SEQUENCE [LARGE SCALE GENOMIC DNA]</scope>
    <source>
        <strain evidence="8 9">SB</strain>
    </source>
</reference>
<dbReference type="Gene3D" id="1.10.600.10">
    <property type="entry name" value="Farnesyl Diphosphate Synthase"/>
    <property type="match status" value="1"/>
</dbReference>
<dbReference type="GO" id="GO:0004161">
    <property type="term" value="F:dimethylallyltranstransferase activity"/>
    <property type="evidence" value="ECO:0007669"/>
    <property type="project" value="UniProtKB-EC"/>
</dbReference>
<dbReference type="InParanoid" id="Q2LUA8"/>
<dbReference type="GO" id="GO:0005737">
    <property type="term" value="C:cytoplasm"/>
    <property type="evidence" value="ECO:0007669"/>
    <property type="project" value="UniProtKB-ARBA"/>
</dbReference>
<dbReference type="InterPro" id="IPR033749">
    <property type="entry name" value="Polyprenyl_synt_CS"/>
</dbReference>
<dbReference type="Proteomes" id="UP000001933">
    <property type="component" value="Chromosome"/>
</dbReference>
<dbReference type="InterPro" id="IPR000092">
    <property type="entry name" value="Polyprenyl_synt"/>
</dbReference>
<dbReference type="FunCoup" id="Q2LUA8">
    <property type="interactions" value="333"/>
</dbReference>
<keyword evidence="3 7" id="KW-0808">Transferase</keyword>
<dbReference type="SFLD" id="SFLDS00005">
    <property type="entry name" value="Isoprenoid_Synthase_Type_I"/>
    <property type="match status" value="1"/>
</dbReference>
<dbReference type="PROSITE" id="PS00444">
    <property type="entry name" value="POLYPRENYL_SYNTHASE_2"/>
    <property type="match status" value="1"/>
</dbReference>
<proteinExistence type="inferred from homology"/>
<dbReference type="GO" id="GO:0004311">
    <property type="term" value="F:geranylgeranyl diphosphate synthase activity"/>
    <property type="evidence" value="ECO:0007669"/>
    <property type="project" value="UniProtKB-EC"/>
</dbReference>
<evidence type="ECO:0000256" key="6">
    <source>
        <dbReference type="ARBA" id="ARBA00023229"/>
    </source>
</evidence>
<accession>Q2LUA8</accession>
<dbReference type="GO" id="GO:0016114">
    <property type="term" value="P:terpenoid biosynthetic process"/>
    <property type="evidence" value="ECO:0007669"/>
    <property type="project" value="UniProtKB-ARBA"/>
</dbReference>
<dbReference type="GO" id="GO:0046872">
    <property type="term" value="F:metal ion binding"/>
    <property type="evidence" value="ECO:0007669"/>
    <property type="project" value="UniProtKB-KW"/>
</dbReference>
<dbReference type="CDD" id="cd00685">
    <property type="entry name" value="Trans_IPPS_HT"/>
    <property type="match status" value="1"/>
</dbReference>
<dbReference type="FunFam" id="1.10.600.10:FF:000001">
    <property type="entry name" value="Geranylgeranyl diphosphate synthase"/>
    <property type="match status" value="1"/>
</dbReference>
<dbReference type="KEGG" id="sat:SYN_02457"/>
<evidence type="ECO:0000256" key="3">
    <source>
        <dbReference type="ARBA" id="ARBA00022679"/>
    </source>
</evidence>
<organism evidence="8 9">
    <name type="scientific">Syntrophus aciditrophicus (strain SB)</name>
    <dbReference type="NCBI Taxonomy" id="56780"/>
    <lineage>
        <taxon>Bacteria</taxon>
        <taxon>Pseudomonadati</taxon>
        <taxon>Thermodesulfobacteriota</taxon>
        <taxon>Syntrophia</taxon>
        <taxon>Syntrophales</taxon>
        <taxon>Syntrophaceae</taxon>
        <taxon>Syntrophus</taxon>
    </lineage>
</organism>
<dbReference type="InterPro" id="IPR053378">
    <property type="entry name" value="Prenyl_diphosphate_synthase"/>
</dbReference>
<dbReference type="AlphaFoldDB" id="Q2LUA8"/>
<name>Q2LUA8_SYNAS</name>
<dbReference type="NCBIfam" id="NF045485">
    <property type="entry name" value="FPPsyn"/>
    <property type="match status" value="1"/>
</dbReference>
<evidence type="ECO:0000256" key="4">
    <source>
        <dbReference type="ARBA" id="ARBA00022723"/>
    </source>
</evidence>
<dbReference type="EC" id="2.5.1.29" evidence="8"/>
<comment type="similarity">
    <text evidence="2 7">Belongs to the FPP/GGPP synthase family.</text>
</comment>
<sequence length="308" mass="33611">MERKMNPESGLDLNAYIKEKKLRIDEAIDRYLPGEEESPGELFKAMRYSLFAGGKRIRPILCLAAAEAVGTSVSSDCLLPVACALEYIHTYSLIHDDLPAMDNDDYRRGKPTSHKVFGDALAILAGDALLTEAFELMTRTDFHTGLAPEILLRVIREIAAAAGAFGMVGGQVEDLRAEGKPGNLDTLNRIHNRKTGAMIVVSLRAGAILSGGSEQAVSALTDYGHKIGLVFQIADDILNVEGDRTVLGKSTGSDASRGKMTFPLLMGLEPSRQKAFALVEEALRDLDGFDNRATPLRLMARYFVERRL</sequence>
<dbReference type="PANTHER" id="PTHR43281:SF1">
    <property type="entry name" value="FARNESYL DIPHOSPHATE SYNTHASE"/>
    <property type="match status" value="1"/>
</dbReference>
<dbReference type="PANTHER" id="PTHR43281">
    <property type="entry name" value="FARNESYL DIPHOSPHATE SYNTHASE"/>
    <property type="match status" value="1"/>
</dbReference>
<evidence type="ECO:0000313" key="9">
    <source>
        <dbReference type="Proteomes" id="UP000001933"/>
    </source>
</evidence>
<evidence type="ECO:0000256" key="1">
    <source>
        <dbReference type="ARBA" id="ARBA00001946"/>
    </source>
</evidence>
<dbReference type="InterPro" id="IPR008949">
    <property type="entry name" value="Isoprenoid_synthase_dom_sf"/>
</dbReference>
<dbReference type="EMBL" id="CP000252">
    <property type="protein sequence ID" value="ABC77664.1"/>
    <property type="molecule type" value="Genomic_DNA"/>
</dbReference>